<evidence type="ECO:0000256" key="2">
    <source>
        <dbReference type="SAM" id="MobiDB-lite"/>
    </source>
</evidence>
<accession>A0A9D1VBD6</accession>
<protein>
    <submittedName>
        <fullName evidence="3">Uncharacterized protein</fullName>
    </submittedName>
</protein>
<evidence type="ECO:0000256" key="1">
    <source>
        <dbReference type="SAM" id="Coils"/>
    </source>
</evidence>
<dbReference type="EMBL" id="DXFQ01000080">
    <property type="protein sequence ID" value="HIX19872.1"/>
    <property type="molecule type" value="Genomic_DNA"/>
</dbReference>
<keyword evidence="1" id="KW-0175">Coiled coil</keyword>
<feature type="coiled-coil region" evidence="1">
    <location>
        <begin position="236"/>
        <end position="263"/>
    </location>
</feature>
<feature type="region of interest" description="Disordered" evidence="2">
    <location>
        <begin position="143"/>
        <end position="192"/>
    </location>
</feature>
<sequence length="265" mass="28303">EAEAKARRAEQEQELEDRASNAAQQAAAARASYVNAWQMEQERAEGYQAEGMAAISRLLARSERESQVMPQLRAAVTGGEVSMTEDEARRYGADIRSVKAAGLTPEQQAGLIAVADRLRDAMTAEAASQAAAEAVSRYRDDRADEARAATRQNVDQLRSDAATASARADEARARTAAPPTTQPQATTMPQAAAMPPVDDALRQAGDVIRQHNDLASRTGDAMAEFNATAQASAAALSSQQERLNRLAAENAALRQQITTIARANV</sequence>
<evidence type="ECO:0000313" key="4">
    <source>
        <dbReference type="Proteomes" id="UP000823964"/>
    </source>
</evidence>
<feature type="compositionally biased region" description="Low complexity" evidence="2">
    <location>
        <begin position="174"/>
        <end position="192"/>
    </location>
</feature>
<comment type="caution">
    <text evidence="3">The sequence shown here is derived from an EMBL/GenBank/DDBJ whole genome shotgun (WGS) entry which is preliminary data.</text>
</comment>
<feature type="non-terminal residue" evidence="3">
    <location>
        <position position="1"/>
    </location>
</feature>
<reference evidence="3" key="1">
    <citation type="journal article" date="2021" name="PeerJ">
        <title>Extensive microbial diversity within the chicken gut microbiome revealed by metagenomics and culture.</title>
        <authorList>
            <person name="Gilroy R."/>
            <person name="Ravi A."/>
            <person name="Getino M."/>
            <person name="Pursley I."/>
            <person name="Horton D.L."/>
            <person name="Alikhan N.F."/>
            <person name="Baker D."/>
            <person name="Gharbi K."/>
            <person name="Hall N."/>
            <person name="Watson M."/>
            <person name="Adriaenssens E.M."/>
            <person name="Foster-Nyarko E."/>
            <person name="Jarju S."/>
            <person name="Secka A."/>
            <person name="Antonio M."/>
            <person name="Oren A."/>
            <person name="Chaudhuri R.R."/>
            <person name="La Ragione R."/>
            <person name="Hildebrand F."/>
            <person name="Pallen M.J."/>
        </authorList>
    </citation>
    <scope>NUCLEOTIDE SEQUENCE</scope>
    <source>
        <strain evidence="3">14975</strain>
    </source>
</reference>
<evidence type="ECO:0000313" key="3">
    <source>
        <dbReference type="EMBL" id="HIX19872.1"/>
    </source>
</evidence>
<reference evidence="3" key="2">
    <citation type="submission" date="2021-04" db="EMBL/GenBank/DDBJ databases">
        <authorList>
            <person name="Gilroy R."/>
        </authorList>
    </citation>
    <scope>NUCLEOTIDE SEQUENCE</scope>
    <source>
        <strain evidence="3">14975</strain>
    </source>
</reference>
<organism evidence="3 4">
    <name type="scientific">Candidatus Akkermansia intestinigallinarum</name>
    <dbReference type="NCBI Taxonomy" id="2838431"/>
    <lineage>
        <taxon>Bacteria</taxon>
        <taxon>Pseudomonadati</taxon>
        <taxon>Verrucomicrobiota</taxon>
        <taxon>Verrucomicrobiia</taxon>
        <taxon>Verrucomicrobiales</taxon>
        <taxon>Akkermansiaceae</taxon>
        <taxon>Akkermansia</taxon>
    </lineage>
</organism>
<feature type="compositionally biased region" description="Basic and acidic residues" evidence="2">
    <location>
        <begin position="1"/>
        <end position="19"/>
    </location>
</feature>
<proteinExistence type="predicted"/>
<feature type="region of interest" description="Disordered" evidence="2">
    <location>
        <begin position="1"/>
        <end position="24"/>
    </location>
</feature>
<name>A0A9D1VBD6_9BACT</name>
<gene>
    <name evidence="3" type="ORF">H9862_04620</name>
</gene>
<dbReference type="Proteomes" id="UP000823964">
    <property type="component" value="Unassembled WGS sequence"/>
</dbReference>
<dbReference type="AlphaFoldDB" id="A0A9D1VBD6"/>